<accession>A0A644YWA4</accession>
<protein>
    <submittedName>
        <fullName evidence="1">Uncharacterized protein</fullName>
    </submittedName>
</protein>
<proteinExistence type="predicted"/>
<comment type="caution">
    <text evidence="1">The sequence shown here is derived from an EMBL/GenBank/DDBJ whole genome shotgun (WGS) entry which is preliminary data.</text>
</comment>
<sequence>MQVVFFGNRGQFGAGAVLPRRNGGNLGVGRNFAGESDFGDMHRNIGPAAARPKPDVASHDVEVGSGNGIGFFIRVRIAVGDMRGGLPFLAVLAGIDGQVGNILRRHRDRFQRDIFDQINRAEVEGDVGFVGILAVKGLVGLFRLAVGQHGARFVA</sequence>
<evidence type="ECO:0000313" key="1">
    <source>
        <dbReference type="EMBL" id="MPM32742.1"/>
    </source>
</evidence>
<reference evidence="1" key="1">
    <citation type="submission" date="2019-08" db="EMBL/GenBank/DDBJ databases">
        <authorList>
            <person name="Kucharzyk K."/>
            <person name="Murdoch R.W."/>
            <person name="Higgins S."/>
            <person name="Loffler F."/>
        </authorList>
    </citation>
    <scope>NUCLEOTIDE SEQUENCE</scope>
</reference>
<gene>
    <name evidence="1" type="ORF">SDC9_79307</name>
</gene>
<name>A0A644YWA4_9ZZZZ</name>
<organism evidence="1">
    <name type="scientific">bioreactor metagenome</name>
    <dbReference type="NCBI Taxonomy" id="1076179"/>
    <lineage>
        <taxon>unclassified sequences</taxon>
        <taxon>metagenomes</taxon>
        <taxon>ecological metagenomes</taxon>
    </lineage>
</organism>
<dbReference type="EMBL" id="VSSQ01006453">
    <property type="protein sequence ID" value="MPM32742.1"/>
    <property type="molecule type" value="Genomic_DNA"/>
</dbReference>
<dbReference type="AlphaFoldDB" id="A0A644YWA4"/>